<gene>
    <name evidence="12" type="ordered locus">Ecym_6350</name>
</gene>
<comment type="pathway">
    <text evidence="1 11">Sulfur metabolism; glutathione biosynthesis; glutathione from L-cysteine and L-glutamate: step 1/2.</text>
</comment>
<evidence type="ECO:0000256" key="4">
    <source>
        <dbReference type="ARBA" id="ARBA00014618"/>
    </source>
</evidence>
<keyword evidence="7 11" id="KW-0547">Nucleotide-binding</keyword>
<evidence type="ECO:0000313" key="12">
    <source>
        <dbReference type="EMBL" id="AET40726.1"/>
    </source>
</evidence>
<dbReference type="Pfam" id="PF03074">
    <property type="entry name" value="GCS"/>
    <property type="match status" value="1"/>
</dbReference>
<dbReference type="KEGG" id="erc:Ecym_6350"/>
<dbReference type="UniPathway" id="UPA00142">
    <property type="reaction ID" value="UER00209"/>
</dbReference>
<dbReference type="EC" id="6.3.2.2" evidence="3 11"/>
<sequence length="660" mass="75510">MGLLTSGTPLPWGDSRKYIEYVKKNGVEQLLYIFAAAAERDGDPLYWGDELEYMMCIVDDVAEEARLTVHHEAVIGELNGEYKGECEDLNVHFHPEYGRYMLEATPLVPYKGFNPTEVEENMLARRQVASAKLCRANVTPLSITVFPRMGCSDFSDIEDAWSHKNSASRSLYLPDEIINSHVRFPTLTANIRTRRGEKVCINIPMYRDERTPADDDTVYTRDWFPREDAESVVASKPGHVYLDAMGFGMGCSCLQLTFSAPNLKKARYLYDSLTNFAPIFLSVSAASPFFKGWLVDQDVRWNVISGAVDDRTPYERDMEPLLPEVNGLYGGIAEDRTSSTQRNPKSRYSTVALYLGGNDFYSSELNDIDVPINTDVFEKLQHNDIYSIDQDLARHFSHLFTRDPLVIFTELLDQQNHIDINHFENIQSTNWQSLRFKPPSQDATPDNVTATGWRVEFRTMESQITDFENAALATFIYLVVECLLTFDDDINAYIPISRTLENMGLAHNRGSIITTKFYWKNDFSPDADSSASMYTIDEIFHSTKNGIFALFIDRILKHKGYIANSWVELASSDIPKIRRLYYYLKLISDRTRGKLPNAAEYMRNFVLKNPAYQKDSRINKKINYELLRTSLRLALLDNSHGEVTEYFGEEIGNYILQNGL</sequence>
<evidence type="ECO:0000256" key="8">
    <source>
        <dbReference type="ARBA" id="ARBA00022840"/>
    </source>
</evidence>
<dbReference type="Proteomes" id="UP000006790">
    <property type="component" value="Chromosome 6"/>
</dbReference>
<dbReference type="RefSeq" id="XP_003647543.1">
    <property type="nucleotide sequence ID" value="XM_003647495.1"/>
</dbReference>
<dbReference type="InParanoid" id="G8JUE6"/>
<dbReference type="PANTHER" id="PTHR11164:SF0">
    <property type="entry name" value="GLUTAMATE--CYSTEINE LIGASE CATALYTIC SUBUNIT"/>
    <property type="match status" value="1"/>
</dbReference>
<evidence type="ECO:0000256" key="1">
    <source>
        <dbReference type="ARBA" id="ARBA00005006"/>
    </source>
</evidence>
<dbReference type="EMBL" id="CP002502">
    <property type="protein sequence ID" value="AET40726.1"/>
    <property type="molecule type" value="Genomic_DNA"/>
</dbReference>
<dbReference type="PANTHER" id="PTHR11164">
    <property type="entry name" value="GLUTAMATE CYSTEINE LIGASE"/>
    <property type="match status" value="1"/>
</dbReference>
<evidence type="ECO:0000256" key="11">
    <source>
        <dbReference type="RuleBase" id="RU367135"/>
    </source>
</evidence>
<dbReference type="STRING" id="931890.G8JUE6"/>
<evidence type="ECO:0000313" key="13">
    <source>
        <dbReference type="Proteomes" id="UP000006790"/>
    </source>
</evidence>
<dbReference type="Gene3D" id="1.10.150.710">
    <property type="entry name" value="Glutamate cysteine ligase subdomain"/>
    <property type="match status" value="1"/>
</dbReference>
<dbReference type="GeneID" id="11471108"/>
<evidence type="ECO:0000256" key="5">
    <source>
        <dbReference type="ARBA" id="ARBA00022598"/>
    </source>
</evidence>
<dbReference type="GO" id="GO:0005524">
    <property type="term" value="F:ATP binding"/>
    <property type="evidence" value="ECO:0007669"/>
    <property type="project" value="UniProtKB-UniRule"/>
</dbReference>
<protein>
    <recommendedName>
        <fullName evidence="4 11">Glutamate--cysteine ligase</fullName>
        <ecNumber evidence="3 11">6.3.2.2</ecNumber>
    </recommendedName>
    <alternativeName>
        <fullName evidence="10 11">Gamma-ECS</fullName>
    </alternativeName>
    <alternativeName>
        <fullName evidence="9 11">Gamma-glutamylcysteine synthetase</fullName>
    </alternativeName>
</protein>
<keyword evidence="8 11" id="KW-0067">ATP-binding</keyword>
<keyword evidence="5 11" id="KW-0436">Ligase</keyword>
<keyword evidence="13" id="KW-1185">Reference proteome</keyword>
<dbReference type="OMA" id="IAHMFIR"/>
<dbReference type="HOGENOM" id="CLU_010467_1_0_1"/>
<dbReference type="Gene3D" id="1.10.8.960">
    <property type="match status" value="1"/>
</dbReference>
<dbReference type="Gene3D" id="3.30.590.50">
    <property type="match status" value="2"/>
</dbReference>
<evidence type="ECO:0000256" key="7">
    <source>
        <dbReference type="ARBA" id="ARBA00022741"/>
    </source>
</evidence>
<evidence type="ECO:0000256" key="6">
    <source>
        <dbReference type="ARBA" id="ARBA00022684"/>
    </source>
</evidence>
<evidence type="ECO:0000256" key="9">
    <source>
        <dbReference type="ARBA" id="ARBA00030585"/>
    </source>
</evidence>
<accession>G8JUE6</accession>
<proteinExistence type="inferred from homology"/>
<comment type="similarity">
    <text evidence="2 11">Belongs to the glutamate--cysteine ligase type 3 family.</text>
</comment>
<keyword evidence="6 11" id="KW-0317">Glutathione biosynthesis</keyword>
<dbReference type="GO" id="GO:0004357">
    <property type="term" value="F:glutamate-cysteine ligase activity"/>
    <property type="evidence" value="ECO:0007669"/>
    <property type="project" value="UniProtKB-UniRule"/>
</dbReference>
<comment type="catalytic activity">
    <reaction evidence="11">
        <text>L-cysteine + L-glutamate + ATP = gamma-L-glutamyl-L-cysteine + ADP + phosphate + H(+)</text>
        <dbReference type="Rhea" id="RHEA:13285"/>
        <dbReference type="ChEBI" id="CHEBI:15378"/>
        <dbReference type="ChEBI" id="CHEBI:29985"/>
        <dbReference type="ChEBI" id="CHEBI:30616"/>
        <dbReference type="ChEBI" id="CHEBI:35235"/>
        <dbReference type="ChEBI" id="CHEBI:43474"/>
        <dbReference type="ChEBI" id="CHEBI:58173"/>
        <dbReference type="ChEBI" id="CHEBI:456216"/>
        <dbReference type="EC" id="6.3.2.2"/>
    </reaction>
</comment>
<organism evidence="12 13">
    <name type="scientific">Eremothecium cymbalariae (strain CBS 270.75 / DBVPG 7215 / KCTC 17166 / NRRL Y-17582)</name>
    <name type="common">Yeast</name>
    <dbReference type="NCBI Taxonomy" id="931890"/>
    <lineage>
        <taxon>Eukaryota</taxon>
        <taxon>Fungi</taxon>
        <taxon>Dikarya</taxon>
        <taxon>Ascomycota</taxon>
        <taxon>Saccharomycotina</taxon>
        <taxon>Saccharomycetes</taxon>
        <taxon>Saccharomycetales</taxon>
        <taxon>Saccharomycetaceae</taxon>
        <taxon>Eremothecium</taxon>
    </lineage>
</organism>
<dbReference type="GO" id="GO:0042542">
    <property type="term" value="P:response to hydrogen peroxide"/>
    <property type="evidence" value="ECO:0007669"/>
    <property type="project" value="EnsemblFungi"/>
</dbReference>
<dbReference type="eggNOG" id="KOG3754">
    <property type="taxonomic scope" value="Eukaryota"/>
</dbReference>
<evidence type="ECO:0000256" key="3">
    <source>
        <dbReference type="ARBA" id="ARBA00012220"/>
    </source>
</evidence>
<evidence type="ECO:0000256" key="10">
    <source>
        <dbReference type="ARBA" id="ARBA00032122"/>
    </source>
</evidence>
<dbReference type="GO" id="GO:0005737">
    <property type="term" value="C:cytoplasm"/>
    <property type="evidence" value="ECO:0007669"/>
    <property type="project" value="EnsemblFungi"/>
</dbReference>
<dbReference type="FunCoup" id="G8JUE6">
    <property type="interactions" value="379"/>
</dbReference>
<dbReference type="FunFam" id="3.30.590.50:FF:000004">
    <property type="entry name" value="Glutamate-cysteine ligase Gcs1"/>
    <property type="match status" value="1"/>
</dbReference>
<dbReference type="InterPro" id="IPR004308">
    <property type="entry name" value="GCS"/>
</dbReference>
<dbReference type="InterPro" id="IPR014746">
    <property type="entry name" value="Gln_synth/guanido_kin_cat_dom"/>
</dbReference>
<name>G8JUE6_ERECY</name>
<dbReference type="GO" id="GO:0046686">
    <property type="term" value="P:response to cadmium ion"/>
    <property type="evidence" value="ECO:0007669"/>
    <property type="project" value="EnsemblFungi"/>
</dbReference>
<dbReference type="SUPFAM" id="SSF55931">
    <property type="entry name" value="Glutamine synthetase/guanido kinase"/>
    <property type="match status" value="1"/>
</dbReference>
<dbReference type="GO" id="GO:0006750">
    <property type="term" value="P:glutathione biosynthetic process"/>
    <property type="evidence" value="ECO:0007669"/>
    <property type="project" value="UniProtKB-UniRule"/>
</dbReference>
<dbReference type="OrthoDB" id="7939818at2759"/>
<reference evidence="13" key="1">
    <citation type="journal article" date="2012" name="G3 (Bethesda)">
        <title>Pichia sorbitophila, an interspecies yeast hybrid reveals early steps of genome resolution following polyploidization.</title>
        <authorList>
            <person name="Leh Louis V."/>
            <person name="Despons L."/>
            <person name="Friedrich A."/>
            <person name="Martin T."/>
            <person name="Durrens P."/>
            <person name="Casaregola S."/>
            <person name="Neuveglise C."/>
            <person name="Fairhead C."/>
            <person name="Marck C."/>
            <person name="Cruz J.A."/>
            <person name="Straub M.L."/>
            <person name="Kugler V."/>
            <person name="Sacerdot C."/>
            <person name="Uzunov Z."/>
            <person name="Thierry A."/>
            <person name="Weiss S."/>
            <person name="Bleykasten C."/>
            <person name="De Montigny J."/>
            <person name="Jacques N."/>
            <person name="Jung P."/>
            <person name="Lemaire M."/>
            <person name="Mallet S."/>
            <person name="Morel G."/>
            <person name="Richard G.F."/>
            <person name="Sarkar A."/>
            <person name="Savel G."/>
            <person name="Schacherer J."/>
            <person name="Seret M.L."/>
            <person name="Talla E."/>
            <person name="Samson G."/>
            <person name="Jubin C."/>
            <person name="Poulain J."/>
            <person name="Vacherie B."/>
            <person name="Barbe V."/>
            <person name="Pelletier E."/>
            <person name="Sherman D.J."/>
            <person name="Westhof E."/>
            <person name="Weissenbach J."/>
            <person name="Baret P.V."/>
            <person name="Wincker P."/>
            <person name="Gaillardin C."/>
            <person name="Dujon B."/>
            <person name="Souciet J.L."/>
        </authorList>
    </citation>
    <scope>NUCLEOTIDE SEQUENCE [LARGE SCALE GENOMIC DNA]</scope>
    <source>
        <strain evidence="13">CBS 270.75 / DBVPG 7215 / KCTC 17166 / NRRL Y-17582</strain>
    </source>
</reference>
<evidence type="ECO:0000256" key="2">
    <source>
        <dbReference type="ARBA" id="ARBA00008100"/>
    </source>
</evidence>
<dbReference type="AlphaFoldDB" id="G8JUE6"/>